<dbReference type="Pfam" id="PF04542">
    <property type="entry name" value="Sigma70_r2"/>
    <property type="match status" value="1"/>
</dbReference>
<dbReference type="AlphaFoldDB" id="A0A413FEZ7"/>
<dbReference type="SUPFAM" id="SSF88946">
    <property type="entry name" value="Sigma2 domain of RNA polymerase sigma factors"/>
    <property type="match status" value="1"/>
</dbReference>
<dbReference type="Pfam" id="PF08281">
    <property type="entry name" value="Sigma70_r4_2"/>
    <property type="match status" value="1"/>
</dbReference>
<comment type="similarity">
    <text evidence="1">Belongs to the sigma-70 factor family. ECF subfamily.</text>
</comment>
<dbReference type="PANTHER" id="PTHR43133:SF60">
    <property type="entry name" value="RNA POLYMERASE SIGMA FACTOR SIGV"/>
    <property type="match status" value="1"/>
</dbReference>
<evidence type="ECO:0000256" key="3">
    <source>
        <dbReference type="ARBA" id="ARBA00023082"/>
    </source>
</evidence>
<gene>
    <name evidence="7" type="ORF">DWV29_13490</name>
</gene>
<dbReference type="OrthoDB" id="9782703at2"/>
<dbReference type="InterPro" id="IPR039425">
    <property type="entry name" value="RNA_pol_sigma-70-like"/>
</dbReference>
<evidence type="ECO:0000256" key="2">
    <source>
        <dbReference type="ARBA" id="ARBA00023015"/>
    </source>
</evidence>
<evidence type="ECO:0000313" key="7">
    <source>
        <dbReference type="EMBL" id="RGX29067.1"/>
    </source>
</evidence>
<keyword evidence="2" id="KW-0805">Transcription regulation</keyword>
<dbReference type="InterPro" id="IPR013249">
    <property type="entry name" value="RNA_pol_sigma70_r4_t2"/>
</dbReference>
<evidence type="ECO:0000259" key="6">
    <source>
        <dbReference type="Pfam" id="PF08281"/>
    </source>
</evidence>
<evidence type="ECO:0000256" key="4">
    <source>
        <dbReference type="ARBA" id="ARBA00023163"/>
    </source>
</evidence>
<dbReference type="InterPro" id="IPR014284">
    <property type="entry name" value="RNA_pol_sigma-70_dom"/>
</dbReference>
<evidence type="ECO:0000256" key="1">
    <source>
        <dbReference type="ARBA" id="ARBA00010641"/>
    </source>
</evidence>
<dbReference type="GO" id="GO:0003677">
    <property type="term" value="F:DNA binding"/>
    <property type="evidence" value="ECO:0007669"/>
    <property type="project" value="InterPro"/>
</dbReference>
<dbReference type="GO" id="GO:0016987">
    <property type="term" value="F:sigma factor activity"/>
    <property type="evidence" value="ECO:0007669"/>
    <property type="project" value="UniProtKB-KW"/>
</dbReference>
<dbReference type="NCBIfam" id="TIGR02937">
    <property type="entry name" value="sigma70-ECF"/>
    <property type="match status" value="1"/>
</dbReference>
<feature type="domain" description="RNA polymerase sigma factor 70 region 4 type 2" evidence="6">
    <location>
        <begin position="102"/>
        <end position="152"/>
    </location>
</feature>
<sequence>MYMGSKQETEVERLLLENYETYYRLAYSYVRQEQDALDIVQESAYKAIRDCKTVRNPDYLATWVYRIVINTALDTVRKRKREELSDTLPEAVWEDSYGDVDLRGVLERLDDRSRTVVILRYFEDMKLEDVARTVGENLNTVKARLYRALKKLRLDLEAGAYEASGKEKPR</sequence>
<dbReference type="InterPro" id="IPR007627">
    <property type="entry name" value="RNA_pol_sigma70_r2"/>
</dbReference>
<dbReference type="Proteomes" id="UP000283880">
    <property type="component" value="Unassembled WGS sequence"/>
</dbReference>
<dbReference type="InterPro" id="IPR013324">
    <property type="entry name" value="RNA_pol_sigma_r3/r4-like"/>
</dbReference>
<keyword evidence="3" id="KW-0731">Sigma factor</keyword>
<accession>A0A413FEZ7</accession>
<keyword evidence="4" id="KW-0804">Transcription</keyword>
<comment type="caution">
    <text evidence="7">The sequence shown here is derived from an EMBL/GenBank/DDBJ whole genome shotgun (WGS) entry which is preliminary data.</text>
</comment>
<organism evidence="7 8">
    <name type="scientific">Enterocloster asparagiformis</name>
    <dbReference type="NCBI Taxonomy" id="333367"/>
    <lineage>
        <taxon>Bacteria</taxon>
        <taxon>Bacillati</taxon>
        <taxon>Bacillota</taxon>
        <taxon>Clostridia</taxon>
        <taxon>Lachnospirales</taxon>
        <taxon>Lachnospiraceae</taxon>
        <taxon>Enterocloster</taxon>
    </lineage>
</organism>
<dbReference type="Gene3D" id="1.10.1740.10">
    <property type="match status" value="1"/>
</dbReference>
<dbReference type="EMBL" id="QSBM01000009">
    <property type="protein sequence ID" value="RGX29067.1"/>
    <property type="molecule type" value="Genomic_DNA"/>
</dbReference>
<proteinExistence type="inferred from homology"/>
<reference evidence="7 8" key="1">
    <citation type="submission" date="2018-08" db="EMBL/GenBank/DDBJ databases">
        <title>A genome reference for cultivated species of the human gut microbiota.</title>
        <authorList>
            <person name="Zou Y."/>
            <person name="Xue W."/>
            <person name="Luo G."/>
        </authorList>
    </citation>
    <scope>NUCLEOTIDE SEQUENCE [LARGE SCALE GENOMIC DNA]</scope>
    <source>
        <strain evidence="7 8">AF04-15</strain>
    </source>
</reference>
<evidence type="ECO:0000259" key="5">
    <source>
        <dbReference type="Pfam" id="PF04542"/>
    </source>
</evidence>
<dbReference type="InterPro" id="IPR013325">
    <property type="entry name" value="RNA_pol_sigma_r2"/>
</dbReference>
<feature type="domain" description="RNA polymerase sigma-70 region 2" evidence="5">
    <location>
        <begin position="17"/>
        <end position="81"/>
    </location>
</feature>
<protein>
    <submittedName>
        <fullName evidence="7">Sigma-70 family RNA polymerase sigma factor</fullName>
    </submittedName>
</protein>
<dbReference type="GO" id="GO:0006352">
    <property type="term" value="P:DNA-templated transcription initiation"/>
    <property type="evidence" value="ECO:0007669"/>
    <property type="project" value="InterPro"/>
</dbReference>
<dbReference type="Gene3D" id="1.10.10.10">
    <property type="entry name" value="Winged helix-like DNA-binding domain superfamily/Winged helix DNA-binding domain"/>
    <property type="match status" value="1"/>
</dbReference>
<evidence type="ECO:0000313" key="8">
    <source>
        <dbReference type="Proteomes" id="UP000283880"/>
    </source>
</evidence>
<name>A0A413FEZ7_9FIRM</name>
<dbReference type="InterPro" id="IPR036388">
    <property type="entry name" value="WH-like_DNA-bd_sf"/>
</dbReference>
<dbReference type="PANTHER" id="PTHR43133">
    <property type="entry name" value="RNA POLYMERASE ECF-TYPE SIGMA FACTO"/>
    <property type="match status" value="1"/>
</dbReference>
<dbReference type="SUPFAM" id="SSF88659">
    <property type="entry name" value="Sigma3 and sigma4 domains of RNA polymerase sigma factors"/>
    <property type="match status" value="1"/>
</dbReference>
<dbReference type="CDD" id="cd06171">
    <property type="entry name" value="Sigma70_r4"/>
    <property type="match status" value="1"/>
</dbReference>